<name>A0ABZ0I9W5_9GAMM</name>
<organism evidence="2 3">
    <name type="scientific">Congregibacter brevis</name>
    <dbReference type="NCBI Taxonomy" id="3081201"/>
    <lineage>
        <taxon>Bacteria</taxon>
        <taxon>Pseudomonadati</taxon>
        <taxon>Pseudomonadota</taxon>
        <taxon>Gammaproteobacteria</taxon>
        <taxon>Cellvibrionales</taxon>
        <taxon>Halieaceae</taxon>
        <taxon>Congregibacter</taxon>
    </lineage>
</organism>
<dbReference type="Proteomes" id="UP001626549">
    <property type="component" value="Chromosome"/>
</dbReference>
<dbReference type="Pfam" id="PF13417">
    <property type="entry name" value="GST_N_3"/>
    <property type="match status" value="1"/>
</dbReference>
<dbReference type="SUPFAM" id="SSF47616">
    <property type="entry name" value="GST C-terminal domain-like"/>
    <property type="match status" value="1"/>
</dbReference>
<reference evidence="2 3" key="1">
    <citation type="submission" date="2023-10" db="EMBL/GenBank/DDBJ databases">
        <title>Two novel species belonging to the OM43/NOR5 clade.</title>
        <authorList>
            <person name="Park M."/>
        </authorList>
    </citation>
    <scope>NUCLEOTIDE SEQUENCE [LARGE SCALE GENOMIC DNA]</scope>
    <source>
        <strain evidence="2 3">IMCC45268</strain>
    </source>
</reference>
<dbReference type="CDD" id="cd00299">
    <property type="entry name" value="GST_C_family"/>
    <property type="match status" value="1"/>
</dbReference>
<dbReference type="InterPro" id="IPR036249">
    <property type="entry name" value="Thioredoxin-like_sf"/>
</dbReference>
<accession>A0ABZ0I9W5</accession>
<protein>
    <submittedName>
        <fullName evidence="2">Glutathione S-transferase family protein</fullName>
    </submittedName>
</protein>
<proteinExistence type="predicted"/>
<evidence type="ECO:0000259" key="1">
    <source>
        <dbReference type="Pfam" id="PF13417"/>
    </source>
</evidence>
<evidence type="ECO:0000313" key="2">
    <source>
        <dbReference type="EMBL" id="WOJ95314.1"/>
    </source>
</evidence>
<dbReference type="Gene3D" id="1.20.1050.10">
    <property type="match status" value="1"/>
</dbReference>
<gene>
    <name evidence="2" type="ORF">R0137_08565</name>
</gene>
<dbReference type="Gene3D" id="3.40.30.10">
    <property type="entry name" value="Glutaredoxin"/>
    <property type="match status" value="1"/>
</dbReference>
<dbReference type="EMBL" id="CP136865">
    <property type="protein sequence ID" value="WOJ95314.1"/>
    <property type="molecule type" value="Genomic_DNA"/>
</dbReference>
<dbReference type="InterPro" id="IPR004045">
    <property type="entry name" value="Glutathione_S-Trfase_N"/>
</dbReference>
<sequence length="387" mass="43466">MTKSYKLYGMPASLYTGKVRSYFRKQGIAFTEYGANHPDFMTRIVPAVGRFIIPVIETPEGTIVQDGTDIIDFLEEGGVSRFSVYPESPLLKVVSLLFELFGGEGLLRPAMHYRWNFDELNLDFIRNEFIAALAPINATKEQGDAFFDRASGRMRNAASGFGVTEESAPLIESSYSEFLLLFAEHLKDNPYLLGAQPTIGDFGLISALFAHLNRDPAATLFMRRTAPVVARWVERMHGAESNWVEYPEQTGLGSQSPPQESLKKLMRYVAEEYLPELEAHVKFANEWLGARPGLEAGTSGMDSPAMRTIGSAKFSWRGITLSTLVMPYRFYLLQRIQDSFEDASAHEQAPIAALLEETGLGSLMSLKTHRRVERKNHQEVWGELRHP</sequence>
<dbReference type="InterPro" id="IPR036282">
    <property type="entry name" value="Glutathione-S-Trfase_C_sf"/>
</dbReference>
<feature type="domain" description="GST N-terminal" evidence="1">
    <location>
        <begin position="7"/>
        <end position="76"/>
    </location>
</feature>
<dbReference type="RefSeq" id="WP_407326012.1">
    <property type="nucleotide sequence ID" value="NZ_CP136865.1"/>
</dbReference>
<evidence type="ECO:0000313" key="3">
    <source>
        <dbReference type="Proteomes" id="UP001626549"/>
    </source>
</evidence>
<dbReference type="SUPFAM" id="SSF52833">
    <property type="entry name" value="Thioredoxin-like"/>
    <property type="match status" value="1"/>
</dbReference>
<dbReference type="Pfam" id="PF13410">
    <property type="entry name" value="GST_C_2"/>
    <property type="match status" value="1"/>
</dbReference>
<keyword evidence="3" id="KW-1185">Reference proteome</keyword>